<dbReference type="Proteomes" id="UP000307706">
    <property type="component" value="Unassembled WGS sequence"/>
</dbReference>
<evidence type="ECO:0000313" key="4">
    <source>
        <dbReference type="Proteomes" id="UP000305730"/>
    </source>
</evidence>
<dbReference type="AlphaFoldDB" id="A0A5S3XP96"/>
<evidence type="ECO:0000313" key="3">
    <source>
        <dbReference type="EMBL" id="TMP59073.1"/>
    </source>
</evidence>
<dbReference type="Gene3D" id="3.40.50.300">
    <property type="entry name" value="P-loop containing nucleotide triphosphate hydrolases"/>
    <property type="match status" value="1"/>
</dbReference>
<dbReference type="PANTHER" id="PTHR10605">
    <property type="entry name" value="HEPARAN SULFATE SULFOTRANSFERASE"/>
    <property type="match status" value="1"/>
</dbReference>
<dbReference type="RefSeq" id="WP_138595075.1">
    <property type="nucleotide sequence ID" value="NZ_PNCK01000016.1"/>
</dbReference>
<dbReference type="InterPro" id="IPR037359">
    <property type="entry name" value="NST/OST"/>
</dbReference>
<comment type="caution">
    <text evidence="3">The sequence shown here is derived from an EMBL/GenBank/DDBJ whole genome shotgun (WGS) entry which is preliminary data.</text>
</comment>
<name>A0A5S3XP96_9GAMM</name>
<evidence type="ECO:0000256" key="1">
    <source>
        <dbReference type="ARBA" id="ARBA00022679"/>
    </source>
</evidence>
<dbReference type="Proteomes" id="UP000305730">
    <property type="component" value="Unassembled WGS sequence"/>
</dbReference>
<dbReference type="Pfam" id="PF13469">
    <property type="entry name" value="Sulfotransfer_3"/>
    <property type="match status" value="1"/>
</dbReference>
<keyword evidence="4" id="KW-1185">Reference proteome</keyword>
<gene>
    <name evidence="3" type="ORF">CWB96_10950</name>
    <name evidence="2" type="ORF">CWB97_03595</name>
</gene>
<dbReference type="SUPFAM" id="SSF52540">
    <property type="entry name" value="P-loop containing nucleoside triphosphate hydrolases"/>
    <property type="match status" value="1"/>
</dbReference>
<sequence>MNSTITQLDELFTAPDFVIAGAMKCGTTTLHQMLAQHPDVFMADDELFYFDMDDIAQHPDFLFKKKDKLLTHEVARDPKYYQSWYESRFKGAYDRQLKGEDSTTYICSELAIARLAKCNPEMKLVIMLRQPSLRVYSHYWHMVRAGRAIYSFEDTLRFQSSLLLQRSDYCDQLKMIYRYFAREQVKIVLFEELVKNANLVIRDVCTFLGVPEGKLPSDVSTIHANKGQVPKFLSLHLLKCRLFRKSNSGAYQVHFTDAKIKNSRPWFEKVYRQLNPMINKKAPKMRPDHKELLDRYFAKTMHDIDELTGLCVFKTWFSKED</sequence>
<dbReference type="InterPro" id="IPR027417">
    <property type="entry name" value="P-loop_NTPase"/>
</dbReference>
<dbReference type="OrthoDB" id="9075305at2"/>
<dbReference type="EMBL" id="PNCK01000016">
    <property type="protein sequence ID" value="TMP45694.1"/>
    <property type="molecule type" value="Genomic_DNA"/>
</dbReference>
<evidence type="ECO:0000313" key="2">
    <source>
        <dbReference type="EMBL" id="TMP45694.1"/>
    </source>
</evidence>
<reference evidence="3 5" key="1">
    <citation type="submission" date="2017-12" db="EMBL/GenBank/DDBJ databases">
        <authorList>
            <person name="Paulsen S."/>
            <person name="Gram L.K."/>
        </authorList>
    </citation>
    <scope>NUCLEOTIDE SEQUENCE [LARGE SCALE GENOMIC DNA]</scope>
    <source>
        <strain evidence="3 5">S2231</strain>
        <strain evidence="2">S2233</strain>
    </source>
</reference>
<evidence type="ECO:0000313" key="5">
    <source>
        <dbReference type="Proteomes" id="UP000307706"/>
    </source>
</evidence>
<organism evidence="3 5">
    <name type="scientific">Pseudoalteromonas citrea</name>
    <dbReference type="NCBI Taxonomy" id="43655"/>
    <lineage>
        <taxon>Bacteria</taxon>
        <taxon>Pseudomonadati</taxon>
        <taxon>Pseudomonadota</taxon>
        <taxon>Gammaproteobacteria</taxon>
        <taxon>Alteromonadales</taxon>
        <taxon>Pseudoalteromonadaceae</taxon>
        <taxon>Pseudoalteromonas</taxon>
    </lineage>
</organism>
<protein>
    <submittedName>
        <fullName evidence="3">Sulfotransferase</fullName>
    </submittedName>
</protein>
<accession>A0A5S3XP96</accession>
<reference evidence="3" key="3">
    <citation type="submission" date="2019-09" db="EMBL/GenBank/DDBJ databases">
        <title>Co-occurence of chitin degradation, pigmentation and bioactivity in marine Pseudoalteromonas.</title>
        <authorList>
            <person name="Sonnenschein E.C."/>
            <person name="Bech P.K."/>
        </authorList>
    </citation>
    <scope>NUCLEOTIDE SEQUENCE</scope>
    <source>
        <strain evidence="3">S2231</strain>
        <strain evidence="4">S2233</strain>
    </source>
</reference>
<dbReference type="PANTHER" id="PTHR10605:SF56">
    <property type="entry name" value="BIFUNCTIONAL HEPARAN SULFATE N-DEACETYLASE_N-SULFOTRANSFERASE"/>
    <property type="match status" value="1"/>
</dbReference>
<reference evidence="5" key="2">
    <citation type="submission" date="2019-06" db="EMBL/GenBank/DDBJ databases">
        <title>Co-occurence of chitin degradation, pigmentation and bioactivity in marine Pseudoalteromonas.</title>
        <authorList>
            <person name="Sonnenschein E.C."/>
            <person name="Bech P.K."/>
        </authorList>
    </citation>
    <scope>NUCLEOTIDE SEQUENCE [LARGE SCALE GENOMIC DNA]</scope>
    <source>
        <strain evidence="5">S2231</strain>
        <strain evidence="2">S2233</strain>
    </source>
</reference>
<dbReference type="EMBL" id="PNCL01000050">
    <property type="protein sequence ID" value="TMP59073.1"/>
    <property type="molecule type" value="Genomic_DNA"/>
</dbReference>
<keyword evidence="1 3" id="KW-0808">Transferase</keyword>
<proteinExistence type="predicted"/>
<dbReference type="GO" id="GO:0008146">
    <property type="term" value="F:sulfotransferase activity"/>
    <property type="evidence" value="ECO:0007669"/>
    <property type="project" value="InterPro"/>
</dbReference>